<evidence type="ECO:0000313" key="2">
    <source>
        <dbReference type="Proteomes" id="UP000494115"/>
    </source>
</evidence>
<reference evidence="1 2" key="1">
    <citation type="submission" date="2020-04" db="EMBL/GenBank/DDBJ databases">
        <authorList>
            <person name="De Canck E."/>
        </authorList>
    </citation>
    <scope>NUCLEOTIDE SEQUENCE [LARGE SCALE GENOMIC DNA]</scope>
    <source>
        <strain evidence="1 2">LMG 28138</strain>
    </source>
</reference>
<dbReference type="EMBL" id="CADIKM010000026">
    <property type="protein sequence ID" value="CAB3797490.1"/>
    <property type="molecule type" value="Genomic_DNA"/>
</dbReference>
<organism evidence="1 2">
    <name type="scientific">Pararobbsia alpina</name>
    <dbReference type="NCBI Taxonomy" id="621374"/>
    <lineage>
        <taxon>Bacteria</taxon>
        <taxon>Pseudomonadati</taxon>
        <taxon>Pseudomonadota</taxon>
        <taxon>Betaproteobacteria</taxon>
        <taxon>Burkholderiales</taxon>
        <taxon>Burkholderiaceae</taxon>
        <taxon>Pararobbsia</taxon>
    </lineage>
</organism>
<keyword evidence="2" id="KW-1185">Reference proteome</keyword>
<dbReference type="Proteomes" id="UP000494115">
    <property type="component" value="Unassembled WGS sequence"/>
</dbReference>
<sequence length="152" mass="16910">MTPVWKEEEVSIEVLSEHLSNSGFVVQGVEDNQISLRTGAGIGYSVTLHDSPQFIRLSTYLPLRSDEPTAKKRELEHRLNASIFLATFTLDDDEDVTVTYVMPYGHGLIAGQFAAIVQRFGSLLDFVVHTQNESGLIDFEESRTPPTANLLN</sequence>
<evidence type="ECO:0000313" key="1">
    <source>
        <dbReference type="EMBL" id="CAB3797490.1"/>
    </source>
</evidence>
<dbReference type="AlphaFoldDB" id="A0A6S7BRX8"/>
<dbReference type="RefSeq" id="WP_175106780.1">
    <property type="nucleotide sequence ID" value="NZ_CADIKM010000026.1"/>
</dbReference>
<dbReference type="Pfam" id="PF10722">
    <property type="entry name" value="YbjN"/>
    <property type="match status" value="1"/>
</dbReference>
<gene>
    <name evidence="1" type="ORF">LMG28138_04256</name>
</gene>
<accession>A0A6S7BRX8</accession>
<evidence type="ECO:0008006" key="3">
    <source>
        <dbReference type="Google" id="ProtNLM"/>
    </source>
</evidence>
<proteinExistence type="predicted"/>
<name>A0A6S7BRX8_9BURK</name>
<protein>
    <recommendedName>
        <fullName evidence="3">YbjN domain-containing protein</fullName>
    </recommendedName>
</protein>
<dbReference type="InterPro" id="IPR019660">
    <property type="entry name" value="Put_sensory_transdc_reg_YbjN"/>
</dbReference>